<dbReference type="EMBL" id="BAEH01000019">
    <property type="protein sequence ID" value="GAB17113.1"/>
    <property type="molecule type" value="Genomic_DNA"/>
</dbReference>
<keyword evidence="2 9" id="KW-0813">Transport</keyword>
<keyword evidence="5 9" id="KW-1133">Transmembrane helix</keyword>
<keyword evidence="3 9" id="KW-1003">Cell membrane</keyword>
<dbReference type="AlphaFoldDB" id="H0QWB2"/>
<comment type="function">
    <text evidence="9">Channel that opens in response to stretch forces in the membrane lipid bilayer. May participate in the regulation of osmotic pressure changes within the cell.</text>
</comment>
<evidence type="ECO:0000313" key="12">
    <source>
        <dbReference type="Proteomes" id="UP000035034"/>
    </source>
</evidence>
<dbReference type="eggNOG" id="COG1970">
    <property type="taxonomic scope" value="Bacteria"/>
</dbReference>
<dbReference type="PANTHER" id="PTHR30266">
    <property type="entry name" value="MECHANOSENSITIVE CHANNEL MSCL"/>
    <property type="match status" value="1"/>
</dbReference>
<comment type="subcellular location">
    <subcellularLocation>
        <location evidence="9">Cell membrane</location>
        <topology evidence="9">Multi-pass membrane protein</topology>
    </subcellularLocation>
    <subcellularLocation>
        <location evidence="1">Membrane</location>
        <topology evidence="1">Multi-pass membrane protein</topology>
    </subcellularLocation>
</comment>
<keyword evidence="7 9" id="KW-0472">Membrane</keyword>
<protein>
    <recommendedName>
        <fullName evidence="9">Large-conductance mechanosensitive channel</fullName>
    </recommendedName>
</protein>
<evidence type="ECO:0000256" key="6">
    <source>
        <dbReference type="ARBA" id="ARBA00023065"/>
    </source>
</evidence>
<evidence type="ECO:0000256" key="4">
    <source>
        <dbReference type="ARBA" id="ARBA00022692"/>
    </source>
</evidence>
<dbReference type="STRING" id="1077974.GOEFS_019_00260"/>
<feature type="region of interest" description="Disordered" evidence="10">
    <location>
        <begin position="146"/>
        <end position="289"/>
    </location>
</feature>
<comment type="subunit">
    <text evidence="9">Homopentamer.</text>
</comment>
<dbReference type="RefSeq" id="WP_007316451.1">
    <property type="nucleotide sequence ID" value="NZ_BAEH01000019.1"/>
</dbReference>
<feature type="compositionally biased region" description="Pro residues" evidence="10">
    <location>
        <begin position="242"/>
        <end position="261"/>
    </location>
</feature>
<dbReference type="PRINTS" id="PR01264">
    <property type="entry name" value="MECHCHANNEL"/>
</dbReference>
<dbReference type="GO" id="GO:0008381">
    <property type="term" value="F:mechanosensitive monoatomic ion channel activity"/>
    <property type="evidence" value="ECO:0007669"/>
    <property type="project" value="UniProtKB-UniRule"/>
</dbReference>
<accession>H0QWB2</accession>
<dbReference type="Gene3D" id="1.10.1200.120">
    <property type="entry name" value="Large-conductance mechanosensitive channel, MscL, domain 1"/>
    <property type="match status" value="1"/>
</dbReference>
<dbReference type="InterPro" id="IPR001185">
    <property type="entry name" value="MS_channel"/>
</dbReference>
<evidence type="ECO:0000256" key="10">
    <source>
        <dbReference type="SAM" id="MobiDB-lite"/>
    </source>
</evidence>
<organism evidence="11 12">
    <name type="scientific">Gordonia effusa NBRC 100432</name>
    <dbReference type="NCBI Taxonomy" id="1077974"/>
    <lineage>
        <taxon>Bacteria</taxon>
        <taxon>Bacillati</taxon>
        <taxon>Actinomycetota</taxon>
        <taxon>Actinomycetes</taxon>
        <taxon>Mycobacteriales</taxon>
        <taxon>Gordoniaceae</taxon>
        <taxon>Gordonia</taxon>
    </lineage>
</organism>
<dbReference type="InterPro" id="IPR037673">
    <property type="entry name" value="MSC/AndL"/>
</dbReference>
<evidence type="ECO:0000256" key="3">
    <source>
        <dbReference type="ARBA" id="ARBA00022475"/>
    </source>
</evidence>
<evidence type="ECO:0000256" key="2">
    <source>
        <dbReference type="ARBA" id="ARBA00022448"/>
    </source>
</evidence>
<evidence type="ECO:0000256" key="9">
    <source>
        <dbReference type="HAMAP-Rule" id="MF_00115"/>
    </source>
</evidence>
<keyword evidence="6 9" id="KW-0406">Ion transport</keyword>
<dbReference type="Proteomes" id="UP000035034">
    <property type="component" value="Unassembled WGS sequence"/>
</dbReference>
<feature type="compositionally biased region" description="Pro residues" evidence="10">
    <location>
        <begin position="224"/>
        <end position="235"/>
    </location>
</feature>
<dbReference type="PANTHER" id="PTHR30266:SF2">
    <property type="entry name" value="LARGE-CONDUCTANCE MECHANOSENSITIVE CHANNEL"/>
    <property type="match status" value="1"/>
</dbReference>
<feature type="transmembrane region" description="Helical" evidence="9">
    <location>
        <begin position="70"/>
        <end position="91"/>
    </location>
</feature>
<dbReference type="InterPro" id="IPR036019">
    <property type="entry name" value="MscL_channel"/>
</dbReference>
<dbReference type="OrthoDB" id="9810350at2"/>
<evidence type="ECO:0000256" key="1">
    <source>
        <dbReference type="ARBA" id="ARBA00004141"/>
    </source>
</evidence>
<comment type="similarity">
    <text evidence="9">Belongs to the MscL family.</text>
</comment>
<proteinExistence type="inferred from homology"/>
<dbReference type="NCBIfam" id="TIGR00220">
    <property type="entry name" value="mscL"/>
    <property type="match status" value="1"/>
</dbReference>
<keyword evidence="4 9" id="KW-0812">Transmembrane</keyword>
<dbReference type="SUPFAM" id="SSF81330">
    <property type="entry name" value="Gated mechanosensitive channel"/>
    <property type="match status" value="1"/>
</dbReference>
<dbReference type="Pfam" id="PF01741">
    <property type="entry name" value="MscL"/>
    <property type="match status" value="1"/>
</dbReference>
<keyword evidence="12" id="KW-1185">Reference proteome</keyword>
<dbReference type="GO" id="GO:0005886">
    <property type="term" value="C:plasma membrane"/>
    <property type="evidence" value="ECO:0007669"/>
    <property type="project" value="UniProtKB-SubCell"/>
</dbReference>
<evidence type="ECO:0000256" key="7">
    <source>
        <dbReference type="ARBA" id="ARBA00023136"/>
    </source>
</evidence>
<evidence type="ECO:0000256" key="8">
    <source>
        <dbReference type="ARBA" id="ARBA00023303"/>
    </source>
</evidence>
<gene>
    <name evidence="9" type="primary">mscL</name>
    <name evidence="11" type="ORF">GOEFS_019_00260</name>
</gene>
<sequence length="289" mass="29229">MLKGFKEFILKGNVVELATAVIIGAAFTAIVTAFTNKIIQPLINAIPIGTDKADGLGFQINDNANTFVDIGAVITAVINFLIVAAVVYFIIVLPYNKLAALAGFTKDDAEQVEVALLTEIRDILDPEAAARAKAKTVAEADANAAAQAAPSIDNGPFDGGQFDSGPFGRGPQPPAGSGPQGFGSQGYPGSEGPAIVPSRDGGPPSGAIPLQTHKFPAGPAIQPSQPPQGPPPAAPPGGGYAPPSPPPGPGQGGYPPPPQGNYPPQSNFPPSGGFPAQGNDPDAPGRHSR</sequence>
<keyword evidence="8 9" id="KW-0407">Ion channel</keyword>
<name>H0QWB2_9ACTN</name>
<feature type="transmembrane region" description="Helical" evidence="9">
    <location>
        <begin position="12"/>
        <end position="34"/>
    </location>
</feature>
<comment type="caution">
    <text evidence="11">The sequence shown here is derived from an EMBL/GenBank/DDBJ whole genome shotgun (WGS) entry which is preliminary data.</text>
</comment>
<reference evidence="11 12" key="1">
    <citation type="submission" date="2011-12" db="EMBL/GenBank/DDBJ databases">
        <title>Whole genome shotgun sequence of Gordonia effusa NBRC 100432.</title>
        <authorList>
            <person name="Yoshida I."/>
            <person name="Takarada H."/>
            <person name="Hosoyama A."/>
            <person name="Tsuchikane K."/>
            <person name="Katsumata H."/>
            <person name="Yamazaki S."/>
            <person name="Fujita N."/>
        </authorList>
    </citation>
    <scope>NUCLEOTIDE SEQUENCE [LARGE SCALE GENOMIC DNA]</scope>
    <source>
        <strain evidence="11 12">NBRC 100432</strain>
    </source>
</reference>
<evidence type="ECO:0000256" key="5">
    <source>
        <dbReference type="ARBA" id="ARBA00022989"/>
    </source>
</evidence>
<evidence type="ECO:0000313" key="11">
    <source>
        <dbReference type="EMBL" id="GAB17113.1"/>
    </source>
</evidence>
<dbReference type="HAMAP" id="MF_00115">
    <property type="entry name" value="MscL"/>
    <property type="match status" value="1"/>
</dbReference>